<dbReference type="RefSeq" id="WP_078761542.1">
    <property type="nucleotide sequence ID" value="NZ_FUWS01000005.1"/>
</dbReference>
<dbReference type="OrthoDB" id="4808431at2"/>
<sequence>MTATTTERKPALRPLGAYVDEQVRKLQEGYLRDRPGAVATLAGLRGGAGKPLTDAPEAWEFTSAPQLHDALPYGGDPEGERRREAAENAVHMALSLYAVHQQSRREERMHRPGPDLGRAVRRLMPPGDIDQALHRRFVQAGTAVDPAVLAQRLREIVTLLRRESIPLDYGLLADHLHTALAERNGIKQVRTAWGRGFHAYRPANEPADTGTNDDTDKDAA</sequence>
<dbReference type="Gene3D" id="1.10.520.40">
    <property type="entry name" value="CRISPR-associated protein Cse2"/>
    <property type="match status" value="1"/>
</dbReference>
<name>A0A1T4QF94_9ACTN</name>
<dbReference type="CDD" id="cd09731">
    <property type="entry name" value="Cse2_I-E"/>
    <property type="match status" value="1"/>
</dbReference>
<dbReference type="NCBIfam" id="TIGR02548">
    <property type="entry name" value="casB_cse2"/>
    <property type="match status" value="1"/>
</dbReference>
<dbReference type="AlphaFoldDB" id="A0A1T4QF94"/>
<accession>A0A1T4QF94</accession>
<proteinExistence type="predicted"/>
<dbReference type="EMBL" id="FUWS01000005">
    <property type="protein sequence ID" value="SKA02402.1"/>
    <property type="molecule type" value="Genomic_DNA"/>
</dbReference>
<feature type="compositionally biased region" description="Acidic residues" evidence="1">
    <location>
        <begin position="211"/>
        <end position="220"/>
    </location>
</feature>
<reference evidence="2 3" key="1">
    <citation type="submission" date="2017-02" db="EMBL/GenBank/DDBJ databases">
        <authorList>
            <person name="Peterson S.W."/>
        </authorList>
    </citation>
    <scope>NUCLEOTIDE SEQUENCE [LARGE SCALE GENOMIC DNA]</scope>
    <source>
        <strain evidence="2 3">DSM 45154</strain>
    </source>
</reference>
<organism evidence="2 3">
    <name type="scientific">Marinactinospora thermotolerans DSM 45154</name>
    <dbReference type="NCBI Taxonomy" id="1122192"/>
    <lineage>
        <taxon>Bacteria</taxon>
        <taxon>Bacillati</taxon>
        <taxon>Actinomycetota</taxon>
        <taxon>Actinomycetes</taxon>
        <taxon>Streptosporangiales</taxon>
        <taxon>Nocardiopsidaceae</taxon>
        <taxon>Marinactinospora</taxon>
    </lineage>
</organism>
<gene>
    <name evidence="2" type="ORF">SAMN02745673_02203</name>
</gene>
<evidence type="ECO:0000256" key="1">
    <source>
        <dbReference type="SAM" id="MobiDB-lite"/>
    </source>
</evidence>
<feature type="region of interest" description="Disordered" evidence="1">
    <location>
        <begin position="200"/>
        <end position="220"/>
    </location>
</feature>
<keyword evidence="3" id="KW-1185">Reference proteome</keyword>
<evidence type="ECO:0000313" key="2">
    <source>
        <dbReference type="EMBL" id="SKA02402.1"/>
    </source>
</evidence>
<dbReference type="Proteomes" id="UP000190637">
    <property type="component" value="Unassembled WGS sequence"/>
</dbReference>
<dbReference type="InterPro" id="IPR038287">
    <property type="entry name" value="Cse2_sf"/>
</dbReference>
<protein>
    <submittedName>
        <fullName evidence="2">CRISPR-associated protein, Cse2 family</fullName>
    </submittedName>
</protein>
<dbReference type="STRING" id="1122192.SAMN02745673_02203"/>
<evidence type="ECO:0000313" key="3">
    <source>
        <dbReference type="Proteomes" id="UP000190637"/>
    </source>
</evidence>
<dbReference type="InterPro" id="IPR013382">
    <property type="entry name" value="CRISPR-assoc_prot_Cse2"/>
</dbReference>
<dbReference type="Pfam" id="PF09485">
    <property type="entry name" value="CRISPR_Cse2"/>
    <property type="match status" value="1"/>
</dbReference>